<evidence type="ECO:0000256" key="4">
    <source>
        <dbReference type="ARBA" id="ARBA00022722"/>
    </source>
</evidence>
<evidence type="ECO:0000256" key="3">
    <source>
        <dbReference type="ARBA" id="ARBA00012654"/>
    </source>
</evidence>
<gene>
    <name evidence="12" type="ORF">F9B07_25645</name>
</gene>
<dbReference type="GO" id="GO:0003677">
    <property type="term" value="F:DNA binding"/>
    <property type="evidence" value="ECO:0007669"/>
    <property type="project" value="UniProtKB-KW"/>
</dbReference>
<evidence type="ECO:0000256" key="6">
    <source>
        <dbReference type="ARBA" id="ARBA00022747"/>
    </source>
</evidence>
<dbReference type="InterPro" id="IPR051268">
    <property type="entry name" value="Type-I_R_enzyme_R_subunit"/>
</dbReference>
<dbReference type="InterPro" id="IPR007409">
    <property type="entry name" value="Restrct_endonuc_type1_HsdR_N"/>
</dbReference>
<keyword evidence="10" id="KW-0238">DNA-binding</keyword>
<dbReference type="EC" id="3.1.21.3" evidence="3"/>
<keyword evidence="4" id="KW-0540">Nuclease</keyword>
<proteinExistence type="inferred from homology"/>
<dbReference type="AlphaFoldDB" id="A0A6L6I9L1"/>
<sequence length="138" mass="16048">MITEDQLEQQCLDWFKELGYQYQNGYDIAPDGDMPERENYQQVTLQARLVSALETLNPNVPSDTLIEVAKIVATPQTPVLIKNNKLFHQYLIEGVPVEYSVMEQEQWVTKHTHVRLIDFVLWSTKTGHRVRVFPVSVF</sequence>
<evidence type="ECO:0000259" key="11">
    <source>
        <dbReference type="Pfam" id="PF04313"/>
    </source>
</evidence>
<evidence type="ECO:0000313" key="13">
    <source>
        <dbReference type="Proteomes" id="UP000486847"/>
    </source>
</evidence>
<name>A0A6L6I9L1_ECOLX</name>
<evidence type="ECO:0000313" key="12">
    <source>
        <dbReference type="EMBL" id="MTE92112.1"/>
    </source>
</evidence>
<evidence type="ECO:0000256" key="10">
    <source>
        <dbReference type="ARBA" id="ARBA00023125"/>
    </source>
</evidence>
<protein>
    <recommendedName>
        <fullName evidence="3">type I site-specific deoxyribonuclease</fullName>
        <ecNumber evidence="3">3.1.21.3</ecNumber>
    </recommendedName>
</protein>
<dbReference type="Pfam" id="PF04313">
    <property type="entry name" value="HSDR_N"/>
    <property type="match status" value="1"/>
</dbReference>
<accession>A0A6L6I9L1</accession>
<dbReference type="Proteomes" id="UP000486847">
    <property type="component" value="Unassembled WGS sequence"/>
</dbReference>
<keyword evidence="6" id="KW-0680">Restriction system</keyword>
<evidence type="ECO:0000256" key="5">
    <source>
        <dbReference type="ARBA" id="ARBA00022741"/>
    </source>
</evidence>
<dbReference type="GO" id="GO:0005524">
    <property type="term" value="F:ATP binding"/>
    <property type="evidence" value="ECO:0007669"/>
    <property type="project" value="UniProtKB-KW"/>
</dbReference>
<evidence type="ECO:0000256" key="7">
    <source>
        <dbReference type="ARBA" id="ARBA00022759"/>
    </source>
</evidence>
<dbReference type="GO" id="GO:0009035">
    <property type="term" value="F:type I site-specific deoxyribonuclease activity"/>
    <property type="evidence" value="ECO:0007669"/>
    <property type="project" value="UniProtKB-EC"/>
</dbReference>
<dbReference type="RefSeq" id="WP_097291928.1">
    <property type="nucleotide sequence ID" value="NZ_NOHS01000079.1"/>
</dbReference>
<comment type="similarity">
    <text evidence="2">Belongs to the HsdR family.</text>
</comment>
<feature type="domain" description="Restriction endonuclease type I HsdR N-terminal" evidence="11">
    <location>
        <begin position="2"/>
        <end position="122"/>
    </location>
</feature>
<dbReference type="PANTHER" id="PTHR30195:SF15">
    <property type="entry name" value="TYPE I RESTRICTION ENZYME HINDI ENDONUCLEASE SUBUNIT"/>
    <property type="match status" value="1"/>
</dbReference>
<keyword evidence="9" id="KW-0067">ATP-binding</keyword>
<dbReference type="PANTHER" id="PTHR30195">
    <property type="entry name" value="TYPE I SITE-SPECIFIC DEOXYRIBONUCLEASE PROTEIN SUBUNIT M AND R"/>
    <property type="match status" value="1"/>
</dbReference>
<keyword evidence="7" id="KW-0255">Endonuclease</keyword>
<comment type="catalytic activity">
    <reaction evidence="1">
        <text>Endonucleolytic cleavage of DNA to give random double-stranded fragments with terminal 5'-phosphates, ATP is simultaneously hydrolyzed.</text>
        <dbReference type="EC" id="3.1.21.3"/>
    </reaction>
</comment>
<evidence type="ECO:0000256" key="2">
    <source>
        <dbReference type="ARBA" id="ARBA00008598"/>
    </source>
</evidence>
<keyword evidence="5" id="KW-0547">Nucleotide-binding</keyword>
<evidence type="ECO:0000256" key="8">
    <source>
        <dbReference type="ARBA" id="ARBA00022801"/>
    </source>
</evidence>
<evidence type="ECO:0000256" key="9">
    <source>
        <dbReference type="ARBA" id="ARBA00022840"/>
    </source>
</evidence>
<reference evidence="12 13" key="1">
    <citation type="submission" date="2019-10" db="EMBL/GenBank/DDBJ databases">
        <title>Comparative genomic analysis of antimicrobial resistant Escherichia coli of diverse origin.</title>
        <authorList>
            <person name="Ghatak S."/>
            <person name="Milton A.P."/>
            <person name="Rhetso K."/>
            <person name="Purkait D."/>
            <person name="Das S."/>
            <person name="Puro K.-U."/>
            <person name="Shakuntala I."/>
            <person name="Sen A."/>
            <person name="Sanjukta R."/>
            <person name="Priya G.B."/>
            <person name="Mawlong M."/>
            <person name="Lyngdoh V."/>
            <person name="Rynghang J."/>
            <person name="Mawphlang B.L."/>
        </authorList>
    </citation>
    <scope>NUCLEOTIDE SEQUENCE [LARGE SCALE GENOMIC DNA]</scope>
    <source>
        <strain evidence="12 13">SE161</strain>
    </source>
</reference>
<dbReference type="EMBL" id="WCEW01000055">
    <property type="protein sequence ID" value="MTE92112.1"/>
    <property type="molecule type" value="Genomic_DNA"/>
</dbReference>
<keyword evidence="8" id="KW-0378">Hydrolase</keyword>
<dbReference type="GO" id="GO:0009307">
    <property type="term" value="P:DNA restriction-modification system"/>
    <property type="evidence" value="ECO:0007669"/>
    <property type="project" value="UniProtKB-KW"/>
</dbReference>
<comment type="caution">
    <text evidence="12">The sequence shown here is derived from an EMBL/GenBank/DDBJ whole genome shotgun (WGS) entry which is preliminary data.</text>
</comment>
<organism evidence="12 13">
    <name type="scientific">Escherichia coli</name>
    <dbReference type="NCBI Taxonomy" id="562"/>
    <lineage>
        <taxon>Bacteria</taxon>
        <taxon>Pseudomonadati</taxon>
        <taxon>Pseudomonadota</taxon>
        <taxon>Gammaproteobacteria</taxon>
        <taxon>Enterobacterales</taxon>
        <taxon>Enterobacteriaceae</taxon>
        <taxon>Escherichia</taxon>
    </lineage>
</organism>
<evidence type="ECO:0000256" key="1">
    <source>
        <dbReference type="ARBA" id="ARBA00000851"/>
    </source>
</evidence>